<dbReference type="GO" id="GO:0006508">
    <property type="term" value="P:proteolysis"/>
    <property type="evidence" value="ECO:0007669"/>
    <property type="project" value="UniProtKB-KW"/>
</dbReference>
<feature type="transmembrane region" description="Helical" evidence="5">
    <location>
        <begin position="194"/>
        <end position="211"/>
    </location>
</feature>
<dbReference type="InterPro" id="IPR035952">
    <property type="entry name" value="Rhomboid-like_sf"/>
</dbReference>
<evidence type="ECO:0000256" key="1">
    <source>
        <dbReference type="ARBA" id="ARBA00004141"/>
    </source>
</evidence>
<reference evidence="8" key="1">
    <citation type="submission" date="2022-10" db="EMBL/GenBank/DDBJ databases">
        <authorList>
            <person name="Kim H.S."/>
            <person name="Kim J.-S."/>
            <person name="Suh M.K."/>
            <person name="Eom M.K."/>
            <person name="Lee J.-S."/>
        </authorList>
    </citation>
    <scope>NUCLEOTIDE SEQUENCE</scope>
    <source>
        <strain evidence="8">LIP-5</strain>
    </source>
</reference>
<dbReference type="InterPro" id="IPR022764">
    <property type="entry name" value="Peptidase_S54_rhomboid_dom"/>
</dbReference>
<feature type="domain" description="DUF6576" evidence="7">
    <location>
        <begin position="251"/>
        <end position="282"/>
    </location>
</feature>
<dbReference type="Gene3D" id="1.20.1540.10">
    <property type="entry name" value="Rhomboid-like"/>
    <property type="match status" value="1"/>
</dbReference>
<comment type="caution">
    <text evidence="8">The sequence shown here is derived from an EMBL/GenBank/DDBJ whole genome shotgun (WGS) entry which is preliminary data.</text>
</comment>
<protein>
    <submittedName>
        <fullName evidence="8">Rhomboid family intramembrane serine protease</fullName>
    </submittedName>
</protein>
<keyword evidence="8" id="KW-0378">Hydrolase</keyword>
<dbReference type="Pfam" id="PF01694">
    <property type="entry name" value="Rhomboid"/>
    <property type="match status" value="1"/>
</dbReference>
<dbReference type="EMBL" id="JAOTPL010000004">
    <property type="protein sequence ID" value="MCU7693751.1"/>
    <property type="molecule type" value="Genomic_DNA"/>
</dbReference>
<dbReference type="SUPFAM" id="SSF144091">
    <property type="entry name" value="Rhomboid-like"/>
    <property type="match status" value="1"/>
</dbReference>
<evidence type="ECO:0000256" key="3">
    <source>
        <dbReference type="ARBA" id="ARBA00022989"/>
    </source>
</evidence>
<feature type="transmembrane region" description="Helical" evidence="5">
    <location>
        <begin position="169"/>
        <end position="188"/>
    </location>
</feature>
<name>A0AAE3INW7_9BACT</name>
<evidence type="ECO:0000259" key="6">
    <source>
        <dbReference type="Pfam" id="PF01694"/>
    </source>
</evidence>
<feature type="transmembrane region" description="Helical" evidence="5">
    <location>
        <begin position="115"/>
        <end position="133"/>
    </location>
</feature>
<proteinExistence type="predicted"/>
<keyword evidence="2 5" id="KW-0812">Transmembrane</keyword>
<evidence type="ECO:0000256" key="4">
    <source>
        <dbReference type="ARBA" id="ARBA00023136"/>
    </source>
</evidence>
<keyword evidence="3 5" id="KW-1133">Transmembrane helix</keyword>
<evidence type="ECO:0000256" key="5">
    <source>
        <dbReference type="SAM" id="Phobius"/>
    </source>
</evidence>
<dbReference type="RefSeq" id="WP_263037238.1">
    <property type="nucleotide sequence ID" value="NZ_JAOTPL010000004.1"/>
</dbReference>
<dbReference type="AlphaFoldDB" id="A0AAE3INW7"/>
<feature type="domain" description="Peptidase S54 rhomboid" evidence="6">
    <location>
        <begin position="72"/>
        <end position="207"/>
    </location>
</feature>
<feature type="transmembrane region" description="Helical" evidence="5">
    <location>
        <begin position="86"/>
        <end position="108"/>
    </location>
</feature>
<keyword evidence="4 5" id="KW-0472">Membrane</keyword>
<organism evidence="8 9">
    <name type="scientific">Haoranjiania flava</name>
    <dbReference type="NCBI Taxonomy" id="1856322"/>
    <lineage>
        <taxon>Bacteria</taxon>
        <taxon>Pseudomonadati</taxon>
        <taxon>Bacteroidota</taxon>
        <taxon>Chitinophagia</taxon>
        <taxon>Chitinophagales</taxon>
        <taxon>Chitinophagaceae</taxon>
        <taxon>Haoranjiania</taxon>
    </lineage>
</organism>
<comment type="subcellular location">
    <subcellularLocation>
        <location evidence="1">Membrane</location>
        <topology evidence="1">Multi-pass membrane protein</topology>
    </subcellularLocation>
</comment>
<feature type="transmembrane region" description="Helical" evidence="5">
    <location>
        <begin position="139"/>
        <end position="157"/>
    </location>
</feature>
<feature type="transmembrane region" description="Helical" evidence="5">
    <location>
        <begin position="12"/>
        <end position="31"/>
    </location>
</feature>
<sequence length="282" mass="31755">MENKIKSFADGNAVLKLIILNAVIYVFILSFEMINGLPLSKNKFEQMLPEDLQYHPQQWLSVPGNFGAFIRKPWSLVTYMFSNESFMPFLTSMIWLLFFGSLLQILLTSKRVFPVYFYGGLAGGMVFLVVAGVMHVNTYLLTSSLPVFALAAAVTTLSPNYKIFSAIRGGFSLWILTAIYAALTFLTARSVPLVAAYFAAAFAGFLFTRQLQRGKDHGAWMNNFLHTINTAFSPQARSANRTQAEINHDNEMKLNRILDKISRHGLASLTKEEKDFLHKQSK</sequence>
<dbReference type="GO" id="GO:0004252">
    <property type="term" value="F:serine-type endopeptidase activity"/>
    <property type="evidence" value="ECO:0007669"/>
    <property type="project" value="InterPro"/>
</dbReference>
<dbReference type="Proteomes" id="UP001209317">
    <property type="component" value="Unassembled WGS sequence"/>
</dbReference>
<keyword evidence="8" id="KW-0645">Protease</keyword>
<accession>A0AAE3INW7</accession>
<keyword evidence="9" id="KW-1185">Reference proteome</keyword>
<evidence type="ECO:0000259" key="7">
    <source>
        <dbReference type="Pfam" id="PF20216"/>
    </source>
</evidence>
<evidence type="ECO:0000313" key="8">
    <source>
        <dbReference type="EMBL" id="MCU7693751.1"/>
    </source>
</evidence>
<evidence type="ECO:0000313" key="9">
    <source>
        <dbReference type="Proteomes" id="UP001209317"/>
    </source>
</evidence>
<dbReference type="InterPro" id="IPR046483">
    <property type="entry name" value="DUF6576"/>
</dbReference>
<gene>
    <name evidence="8" type="ORF">OD355_04385</name>
</gene>
<evidence type="ECO:0000256" key="2">
    <source>
        <dbReference type="ARBA" id="ARBA00022692"/>
    </source>
</evidence>
<dbReference type="GO" id="GO:0016020">
    <property type="term" value="C:membrane"/>
    <property type="evidence" value="ECO:0007669"/>
    <property type="project" value="UniProtKB-SubCell"/>
</dbReference>
<dbReference type="Pfam" id="PF20216">
    <property type="entry name" value="DUF6576"/>
    <property type="match status" value="1"/>
</dbReference>